<gene>
    <name evidence="2" type="ORF">UFOPK3773_01821</name>
</gene>
<organism evidence="2">
    <name type="scientific">freshwater metagenome</name>
    <dbReference type="NCBI Taxonomy" id="449393"/>
    <lineage>
        <taxon>unclassified sequences</taxon>
        <taxon>metagenomes</taxon>
        <taxon>ecological metagenomes</taxon>
    </lineage>
</organism>
<evidence type="ECO:0000256" key="1">
    <source>
        <dbReference type="SAM" id="Phobius"/>
    </source>
</evidence>
<name>A0A6J7KUR3_9ZZZZ</name>
<keyword evidence="1" id="KW-0472">Membrane</keyword>
<feature type="transmembrane region" description="Helical" evidence="1">
    <location>
        <begin position="12"/>
        <end position="35"/>
    </location>
</feature>
<keyword evidence="1" id="KW-1133">Transmembrane helix</keyword>
<protein>
    <submittedName>
        <fullName evidence="2">Unannotated protein</fullName>
    </submittedName>
</protein>
<evidence type="ECO:0000313" key="2">
    <source>
        <dbReference type="EMBL" id="CAB4958119.1"/>
    </source>
</evidence>
<dbReference type="EMBL" id="CAFBNF010000249">
    <property type="protein sequence ID" value="CAB4958119.1"/>
    <property type="molecule type" value="Genomic_DNA"/>
</dbReference>
<sequence>MHFAGIPASRWLSALVMATYVVAEAMFVTGFTSAMNAQEPAQAV</sequence>
<proteinExistence type="predicted"/>
<keyword evidence="1" id="KW-0812">Transmembrane</keyword>
<dbReference type="AlphaFoldDB" id="A0A6J7KUR3"/>
<accession>A0A6J7KUR3</accession>
<reference evidence="2" key="1">
    <citation type="submission" date="2020-05" db="EMBL/GenBank/DDBJ databases">
        <authorList>
            <person name="Chiriac C."/>
            <person name="Salcher M."/>
            <person name="Ghai R."/>
            <person name="Kavagutti S V."/>
        </authorList>
    </citation>
    <scope>NUCLEOTIDE SEQUENCE</scope>
</reference>